<evidence type="ECO:0000256" key="5">
    <source>
        <dbReference type="SAM" id="MobiDB-lite"/>
    </source>
</evidence>
<dbReference type="PROSITE" id="PS50215">
    <property type="entry name" value="ADAM_MEPRO"/>
    <property type="match status" value="1"/>
</dbReference>
<evidence type="ECO:0000313" key="11">
    <source>
        <dbReference type="Proteomes" id="UP000245884"/>
    </source>
</evidence>
<dbReference type="GO" id="GO:0046872">
    <property type="term" value="F:metal ion binding"/>
    <property type="evidence" value="ECO:0007669"/>
    <property type="project" value="UniProtKB-KW"/>
</dbReference>
<dbReference type="InterPro" id="IPR001762">
    <property type="entry name" value="Disintegrin_dom"/>
</dbReference>
<dbReference type="GeneID" id="37028031"/>
<accession>A0A316UPX3</accession>
<feature type="domain" description="Peptidase M12B" evidence="9">
    <location>
        <begin position="355"/>
        <end position="591"/>
    </location>
</feature>
<dbReference type="OrthoDB" id="5951731at2759"/>
<feature type="binding site" evidence="4">
    <location>
        <position position="519"/>
    </location>
    <ligand>
        <name>Zn(2+)</name>
        <dbReference type="ChEBI" id="CHEBI:29105"/>
        <note>catalytic</note>
    </ligand>
</feature>
<dbReference type="PANTHER" id="PTHR11905:SF159">
    <property type="entry name" value="ADAM METALLOPROTEASE"/>
    <property type="match status" value="1"/>
</dbReference>
<dbReference type="InterPro" id="IPR024079">
    <property type="entry name" value="MetalloPept_cat_dom_sf"/>
</dbReference>
<gene>
    <name evidence="10" type="ORF">BDZ90DRAFT_232330</name>
</gene>
<dbReference type="GO" id="GO:0006508">
    <property type="term" value="P:proteolysis"/>
    <property type="evidence" value="ECO:0007669"/>
    <property type="project" value="InterPro"/>
</dbReference>
<feature type="active site" evidence="4">
    <location>
        <position position="510"/>
    </location>
</feature>
<evidence type="ECO:0000259" key="8">
    <source>
        <dbReference type="PROSITE" id="PS50214"/>
    </source>
</evidence>
<dbReference type="Gene3D" id="4.10.70.10">
    <property type="entry name" value="Disintegrin domain"/>
    <property type="match status" value="1"/>
</dbReference>
<feature type="region of interest" description="Disordered" evidence="5">
    <location>
        <begin position="821"/>
        <end position="909"/>
    </location>
</feature>
<sequence length="909" mass="96930">MPSIRSLFLFALLGLAAYTATIVDAHSQRPNPLSRIAYASDASIDVVRRSGHPTSKGVVRRSSPPAHVLSSDSIRLSLRGFNQTFHLHLEPNDEIVPQEGATLNVWGWDEREQREVLEERRTIARESVRAYRGVVVHPEHSARRMYEDSVGVSRRLSGLDEQEGVMGHAAIMLHDDGDAPRFEGLFDWRGNQHTIQTARTYHAGRHHLDPALHRRSMDLNNLVIHRDSDLLTDFEMERAGLAVRDVTAPTGCTHDGHDYNANNHLFLTDDNNDEWSKSPLDFFALPATTTLGRRAWFDPREPTSSFSPLWSRDLATPDFSYDVPLVRRQDALGNGANNSFVSSIGNTQGCPKSAMVVYIGMAADCSFTQANGGSVSNTSTTLLNVINSVSTTYRNTFNVSLGVVELDVRQPTCPSSANASVPWNTGCSAMTIDDRLSAFSEWRGAQSANGTGLWHLITGCGSSGENVGEIGVAWLGTLCKTDTSKSGSDTVSGTGVTSNTNRNAQVVAHEIGHNFGLVHDCMSGCTLSGSTARQSNSAVCCPQSSSNCNDADAHIMSPVAARNTMSFSPCSIGNMCTMLGGGLNTNCVTKPGSRNTLSTQQCGNGILEPGEECDAGANGSRCCSSECKLTSGSQCDPTSTACCTDSCQFAAASKLCRAAKDNSGCDTAEYCTGSSADCPADEYKENGSSCGSGGLQCANGVCTSRDQQCRSQTSSSGSGTFDKACSVRSDQSCSLACQDDSNPGTCTLFQTNFIDGTACGYGGFCEGGECKSSGWQDTFKGWYRNNLNIAIPVTIVVAIIVIAILWGLLRCCFGGRRRAGTKPAAAAGGWRRGRRSGGPVQPPPMRNSGAPASAAPPGGPYGYQNVASNDYPSYAAPNGPPPPVPARHSQGYQRQSQSGWVDATQWNGR</sequence>
<feature type="chain" id="PRO_5016251651" description="Disintegrin and metalloproteinase domain-containing protein B" evidence="7">
    <location>
        <begin position="26"/>
        <end position="909"/>
    </location>
</feature>
<protein>
    <recommendedName>
        <fullName evidence="3">Disintegrin and metalloproteinase domain-containing protein B</fullName>
    </recommendedName>
</protein>
<dbReference type="GO" id="GO:0004222">
    <property type="term" value="F:metalloendopeptidase activity"/>
    <property type="evidence" value="ECO:0007669"/>
    <property type="project" value="InterPro"/>
</dbReference>
<evidence type="ECO:0000256" key="4">
    <source>
        <dbReference type="PROSITE-ProRule" id="PRU00276"/>
    </source>
</evidence>
<keyword evidence="1" id="KW-1015">Disulfide bond</keyword>
<dbReference type="Proteomes" id="UP000245884">
    <property type="component" value="Unassembled WGS sequence"/>
</dbReference>
<evidence type="ECO:0000256" key="2">
    <source>
        <dbReference type="ARBA" id="ARBA00056552"/>
    </source>
</evidence>
<feature type="signal peptide" evidence="7">
    <location>
        <begin position="1"/>
        <end position="25"/>
    </location>
</feature>
<feature type="transmembrane region" description="Helical" evidence="6">
    <location>
        <begin position="789"/>
        <end position="809"/>
    </location>
</feature>
<dbReference type="FunFam" id="4.10.70.10:FF:000003">
    <property type="entry name" value="Disintegrin and metalloproteinase domain-containing protein 17"/>
    <property type="match status" value="1"/>
</dbReference>
<dbReference type="InterPro" id="IPR036436">
    <property type="entry name" value="Disintegrin_dom_sf"/>
</dbReference>
<dbReference type="SUPFAM" id="SSF57552">
    <property type="entry name" value="Blood coagulation inhibitor (disintegrin)"/>
    <property type="match status" value="1"/>
</dbReference>
<feature type="domain" description="Disintegrin" evidence="8">
    <location>
        <begin position="599"/>
        <end position="686"/>
    </location>
</feature>
<keyword evidence="6" id="KW-0812">Transmembrane</keyword>
<dbReference type="AlphaFoldDB" id="A0A316UPX3"/>
<evidence type="ECO:0000256" key="1">
    <source>
        <dbReference type="ARBA" id="ARBA00023157"/>
    </source>
</evidence>
<evidence type="ECO:0000256" key="6">
    <source>
        <dbReference type="SAM" id="Phobius"/>
    </source>
</evidence>
<dbReference type="STRING" id="1569628.A0A316UPX3"/>
<keyword evidence="7" id="KW-0732">Signal</keyword>
<feature type="binding site" evidence="4">
    <location>
        <position position="513"/>
    </location>
    <ligand>
        <name>Zn(2+)</name>
        <dbReference type="ChEBI" id="CHEBI:29105"/>
        <note>catalytic</note>
    </ligand>
</feature>
<proteinExistence type="predicted"/>
<dbReference type="SUPFAM" id="SSF55486">
    <property type="entry name" value="Metalloproteases ('zincins'), catalytic domain"/>
    <property type="match status" value="1"/>
</dbReference>
<feature type="binding site" evidence="4">
    <location>
        <position position="509"/>
    </location>
    <ligand>
        <name>Zn(2+)</name>
        <dbReference type="ChEBI" id="CHEBI:29105"/>
        <note>catalytic</note>
    </ligand>
</feature>
<dbReference type="RefSeq" id="XP_025361961.1">
    <property type="nucleotide sequence ID" value="XM_025506208.1"/>
</dbReference>
<dbReference type="Pfam" id="PF00200">
    <property type="entry name" value="Disintegrin"/>
    <property type="match status" value="1"/>
</dbReference>
<comment type="function">
    <text evidence="2">Probable zinc protease.</text>
</comment>
<reference evidence="10 11" key="1">
    <citation type="journal article" date="2018" name="Mol. Biol. Evol.">
        <title>Broad Genomic Sampling Reveals a Smut Pathogenic Ancestry of the Fungal Clade Ustilaginomycotina.</title>
        <authorList>
            <person name="Kijpornyongpan T."/>
            <person name="Mondo S.J."/>
            <person name="Barry K."/>
            <person name="Sandor L."/>
            <person name="Lee J."/>
            <person name="Lipzen A."/>
            <person name="Pangilinan J."/>
            <person name="LaButti K."/>
            <person name="Hainaut M."/>
            <person name="Henrissat B."/>
            <person name="Grigoriev I.V."/>
            <person name="Spatafora J.W."/>
            <person name="Aime M.C."/>
        </authorList>
    </citation>
    <scope>NUCLEOTIDE SEQUENCE [LARGE SCALE GENOMIC DNA]</scope>
    <source>
        <strain evidence="10 11">MCA 5214</strain>
    </source>
</reference>
<evidence type="ECO:0000256" key="7">
    <source>
        <dbReference type="SAM" id="SignalP"/>
    </source>
</evidence>
<keyword evidence="4" id="KW-0862">Zinc</keyword>
<name>A0A316UPX3_9BASI</name>
<dbReference type="PANTHER" id="PTHR11905">
    <property type="entry name" value="ADAM A DISINTEGRIN AND METALLOPROTEASE DOMAIN"/>
    <property type="match status" value="1"/>
</dbReference>
<keyword evidence="6" id="KW-1133">Transmembrane helix</keyword>
<evidence type="ECO:0000256" key="3">
    <source>
        <dbReference type="ARBA" id="ARBA00074021"/>
    </source>
</evidence>
<keyword evidence="4" id="KW-0479">Metal-binding</keyword>
<comment type="caution">
    <text evidence="4">Lacks conserved residue(s) required for the propagation of feature annotation.</text>
</comment>
<keyword evidence="11" id="KW-1185">Reference proteome</keyword>
<organism evidence="10 11">
    <name type="scientific">Jaminaea rosea</name>
    <dbReference type="NCBI Taxonomy" id="1569628"/>
    <lineage>
        <taxon>Eukaryota</taxon>
        <taxon>Fungi</taxon>
        <taxon>Dikarya</taxon>
        <taxon>Basidiomycota</taxon>
        <taxon>Ustilaginomycotina</taxon>
        <taxon>Exobasidiomycetes</taxon>
        <taxon>Microstromatales</taxon>
        <taxon>Microstromatales incertae sedis</taxon>
        <taxon>Jaminaea</taxon>
    </lineage>
</organism>
<dbReference type="EMBL" id="KZ819668">
    <property type="protein sequence ID" value="PWN27349.1"/>
    <property type="molecule type" value="Genomic_DNA"/>
</dbReference>
<evidence type="ECO:0000259" key="9">
    <source>
        <dbReference type="PROSITE" id="PS50215"/>
    </source>
</evidence>
<dbReference type="Pfam" id="PF13574">
    <property type="entry name" value="Reprolysin_2"/>
    <property type="match status" value="1"/>
</dbReference>
<dbReference type="PROSITE" id="PS50214">
    <property type="entry name" value="DISINTEGRIN_2"/>
    <property type="match status" value="1"/>
</dbReference>
<dbReference type="SMART" id="SM00050">
    <property type="entry name" value="DISIN"/>
    <property type="match status" value="1"/>
</dbReference>
<dbReference type="Gene3D" id="3.40.1620.60">
    <property type="match status" value="1"/>
</dbReference>
<feature type="compositionally biased region" description="Polar residues" evidence="5">
    <location>
        <begin position="890"/>
        <end position="909"/>
    </location>
</feature>
<dbReference type="Gene3D" id="3.40.390.10">
    <property type="entry name" value="Collagenase (Catalytic Domain)"/>
    <property type="match status" value="1"/>
</dbReference>
<evidence type="ECO:0000313" key="10">
    <source>
        <dbReference type="EMBL" id="PWN27349.1"/>
    </source>
</evidence>
<keyword evidence="6" id="KW-0472">Membrane</keyword>
<dbReference type="InterPro" id="IPR001590">
    <property type="entry name" value="Peptidase_M12B"/>
</dbReference>